<feature type="domain" description="Beta-xylosidase C-terminal Concanavalin A-like" evidence="6">
    <location>
        <begin position="313"/>
        <end position="507"/>
    </location>
</feature>
<evidence type="ECO:0000313" key="8">
    <source>
        <dbReference type="Proteomes" id="UP000027730"/>
    </source>
</evidence>
<gene>
    <name evidence="7" type="ORF">M436DRAFT_76701</name>
</gene>
<evidence type="ECO:0000256" key="5">
    <source>
        <dbReference type="SAM" id="SignalP"/>
    </source>
</evidence>
<feature type="chain" id="PRO_5001701221" evidence="5">
    <location>
        <begin position="19"/>
        <end position="513"/>
    </location>
</feature>
<keyword evidence="8" id="KW-1185">Reference proteome</keyword>
<name>A0A074W6N7_9PEZI</name>
<protein>
    <submittedName>
        <fullName evidence="7">Arabinanase/levansucrase/invertase</fullName>
    </submittedName>
</protein>
<dbReference type="InterPro" id="IPR013320">
    <property type="entry name" value="ConA-like_dom_sf"/>
</dbReference>
<evidence type="ECO:0000256" key="1">
    <source>
        <dbReference type="ARBA" id="ARBA00009865"/>
    </source>
</evidence>
<dbReference type="STRING" id="1043004.A0A074W6N7"/>
<comment type="similarity">
    <text evidence="1 4">Belongs to the glycosyl hydrolase 43 family.</text>
</comment>
<evidence type="ECO:0000259" key="6">
    <source>
        <dbReference type="Pfam" id="PF17851"/>
    </source>
</evidence>
<dbReference type="InterPro" id="IPR041542">
    <property type="entry name" value="GH43_C2"/>
</dbReference>
<feature type="signal peptide" evidence="5">
    <location>
        <begin position="1"/>
        <end position="18"/>
    </location>
</feature>
<organism evidence="7 8">
    <name type="scientific">Aureobasidium namibiae CBS 147.97</name>
    <dbReference type="NCBI Taxonomy" id="1043004"/>
    <lineage>
        <taxon>Eukaryota</taxon>
        <taxon>Fungi</taxon>
        <taxon>Dikarya</taxon>
        <taxon>Ascomycota</taxon>
        <taxon>Pezizomycotina</taxon>
        <taxon>Dothideomycetes</taxon>
        <taxon>Dothideomycetidae</taxon>
        <taxon>Dothideales</taxon>
        <taxon>Saccotheciaceae</taxon>
        <taxon>Aureobasidium</taxon>
    </lineage>
</organism>
<dbReference type="SUPFAM" id="SSF49899">
    <property type="entry name" value="Concanavalin A-like lectins/glucanases"/>
    <property type="match status" value="1"/>
</dbReference>
<keyword evidence="5" id="KW-0732">Signal</keyword>
<dbReference type="Gene3D" id="2.60.120.200">
    <property type="match status" value="1"/>
</dbReference>
<dbReference type="EMBL" id="KL584726">
    <property type="protein sequence ID" value="KEQ68785.1"/>
    <property type="molecule type" value="Genomic_DNA"/>
</dbReference>
<sequence length="513" mass="56248">MRFSSVFTALSAVTSTLAQQTYINPVLWYDLADIDVFRKGNQYYYSASTMSFSPGAPILRSGDLVNWEFIGHSVPTLDFHDTAYDLADGKQAYVRGIWASSMQYREYDDTFYWIGCVDFKTTYIYKAKDPAGDWSKVGEIGTCYYDCGMLFDGQNIYVAYGNTKISVAQLNNDFTQKSTTQVYSSSITIEGSHMKKINNNYYIFVTQPASNEYVLKSSSGPLGPYEFKIFTKAAASSVQGSGNPHQGSVVDTPDGKWYYLAFIDAYPGGRMPVLAPFVFDAQGWPSLKQANGFAIANPYPVTPVPVKSTTGIDSFTGPKLSPQWEWNHNPDTTKYSFASGGGLILKTASATKDLYHAKNTLTHRILGPNSTATIALDISKMSSGDQAGLALLSDNSAYIAIRNGLVILQRDLTLGAGWDTLSTGRQETSASLPANTKTVWLRLHADIAPSGSHQGSFSWSADGKTFKVLGTPYVMNTTYYFFIGYRFGIFNFAESALGGQVTVKSFELALGSK</sequence>
<evidence type="ECO:0000313" key="7">
    <source>
        <dbReference type="EMBL" id="KEQ68785.1"/>
    </source>
</evidence>
<dbReference type="Proteomes" id="UP000027730">
    <property type="component" value="Unassembled WGS sequence"/>
</dbReference>
<dbReference type="Pfam" id="PF04616">
    <property type="entry name" value="Glyco_hydro_43"/>
    <property type="match status" value="1"/>
</dbReference>
<dbReference type="InterPro" id="IPR051795">
    <property type="entry name" value="Glycosyl_Hydrlase_43"/>
</dbReference>
<dbReference type="AlphaFoldDB" id="A0A074W6N7"/>
<evidence type="ECO:0000256" key="2">
    <source>
        <dbReference type="ARBA" id="ARBA00022801"/>
    </source>
</evidence>
<dbReference type="OrthoDB" id="2139957at2759"/>
<accession>A0A074W6N7</accession>
<dbReference type="GO" id="GO:0004553">
    <property type="term" value="F:hydrolase activity, hydrolyzing O-glycosyl compounds"/>
    <property type="evidence" value="ECO:0007669"/>
    <property type="project" value="InterPro"/>
</dbReference>
<reference evidence="7 8" key="1">
    <citation type="journal article" date="2014" name="BMC Genomics">
        <title>Genome sequencing of four Aureobasidium pullulans varieties: biotechnological potential, stress tolerance, and description of new species.</title>
        <authorList>
            <person name="Gostin Ar C."/>
            <person name="Ohm R.A."/>
            <person name="Kogej T."/>
            <person name="Sonjak S."/>
            <person name="Turk M."/>
            <person name="Zajc J."/>
            <person name="Zalar P."/>
            <person name="Grube M."/>
            <person name="Sun H."/>
            <person name="Han J."/>
            <person name="Sharma A."/>
            <person name="Chiniquy J."/>
            <person name="Ngan C.Y."/>
            <person name="Lipzen A."/>
            <person name="Barry K."/>
            <person name="Grigoriev I.V."/>
            <person name="Gunde-Cimerman N."/>
        </authorList>
    </citation>
    <scope>NUCLEOTIDE SEQUENCE [LARGE SCALE GENOMIC DNA]</scope>
    <source>
        <strain evidence="7 8">CBS 147.97</strain>
    </source>
</reference>
<dbReference type="RefSeq" id="XP_013422979.1">
    <property type="nucleotide sequence ID" value="XM_013567525.1"/>
</dbReference>
<dbReference type="GeneID" id="25415888"/>
<dbReference type="Pfam" id="PF17851">
    <property type="entry name" value="GH43_C2"/>
    <property type="match status" value="1"/>
</dbReference>
<dbReference type="PANTHER" id="PTHR42812:SF15">
    <property type="entry name" value="HYDROLASE, PUTATIVE (AFU_ORTHOLOGUE AFUA_2G00930)-RELATED"/>
    <property type="match status" value="1"/>
</dbReference>
<proteinExistence type="inferred from homology"/>
<dbReference type="HOGENOM" id="CLU_016508_1_1_1"/>
<dbReference type="PANTHER" id="PTHR42812">
    <property type="entry name" value="BETA-XYLOSIDASE"/>
    <property type="match status" value="1"/>
</dbReference>
<dbReference type="Gene3D" id="2.115.10.20">
    <property type="entry name" value="Glycosyl hydrolase domain, family 43"/>
    <property type="match status" value="1"/>
</dbReference>
<dbReference type="CDD" id="cd09001">
    <property type="entry name" value="GH43_FsAxh1-like"/>
    <property type="match status" value="1"/>
</dbReference>
<keyword evidence="3 4" id="KW-0326">Glycosidase</keyword>
<keyword evidence="2 4" id="KW-0378">Hydrolase</keyword>
<evidence type="ECO:0000256" key="3">
    <source>
        <dbReference type="ARBA" id="ARBA00023295"/>
    </source>
</evidence>
<dbReference type="InterPro" id="IPR006710">
    <property type="entry name" value="Glyco_hydro_43"/>
</dbReference>
<dbReference type="SUPFAM" id="SSF75005">
    <property type="entry name" value="Arabinanase/levansucrase/invertase"/>
    <property type="match status" value="1"/>
</dbReference>
<dbReference type="GO" id="GO:0005975">
    <property type="term" value="P:carbohydrate metabolic process"/>
    <property type="evidence" value="ECO:0007669"/>
    <property type="project" value="InterPro"/>
</dbReference>
<evidence type="ECO:0000256" key="4">
    <source>
        <dbReference type="RuleBase" id="RU361187"/>
    </source>
</evidence>
<dbReference type="InterPro" id="IPR023296">
    <property type="entry name" value="Glyco_hydro_beta-prop_sf"/>
</dbReference>